<dbReference type="PIRSF" id="PIRSF006648">
    <property type="entry name" value="DrrB"/>
    <property type="match status" value="1"/>
</dbReference>
<feature type="transmembrane region" description="Helical" evidence="5">
    <location>
        <begin position="61"/>
        <end position="83"/>
    </location>
</feature>
<dbReference type="GO" id="GO:0140359">
    <property type="term" value="F:ABC-type transporter activity"/>
    <property type="evidence" value="ECO:0007669"/>
    <property type="project" value="InterPro"/>
</dbReference>
<evidence type="ECO:0000256" key="2">
    <source>
        <dbReference type="ARBA" id="ARBA00022692"/>
    </source>
</evidence>
<dbReference type="RefSeq" id="WP_148075261.1">
    <property type="nucleotide sequence ID" value="NZ_CP042913.1"/>
</dbReference>
<evidence type="ECO:0000256" key="1">
    <source>
        <dbReference type="ARBA" id="ARBA00004141"/>
    </source>
</evidence>
<dbReference type="PROSITE" id="PS51012">
    <property type="entry name" value="ABC_TM2"/>
    <property type="match status" value="1"/>
</dbReference>
<feature type="transmembrane region" description="Helical" evidence="5">
    <location>
        <begin position="34"/>
        <end position="55"/>
    </location>
</feature>
<dbReference type="AlphaFoldDB" id="A0A5B9QDK1"/>
<keyword evidence="3 5" id="KW-1133">Transmembrane helix</keyword>
<evidence type="ECO:0000256" key="3">
    <source>
        <dbReference type="ARBA" id="ARBA00022989"/>
    </source>
</evidence>
<organism evidence="7 8">
    <name type="scientific">Bythopirellula goksoeyrii</name>
    <dbReference type="NCBI Taxonomy" id="1400387"/>
    <lineage>
        <taxon>Bacteria</taxon>
        <taxon>Pseudomonadati</taxon>
        <taxon>Planctomycetota</taxon>
        <taxon>Planctomycetia</taxon>
        <taxon>Pirellulales</taxon>
        <taxon>Lacipirellulaceae</taxon>
        <taxon>Bythopirellula</taxon>
    </lineage>
</organism>
<sequence>MNITQEATPVPALPVVLTLAQRELVRFFRQRNRVIGALVQPIMFWALFSLGLRGNDLGFEFFFPGTIAMILLFTAIFATISIIEDRREGFLQSVLVAPAPRWAMVFGKIVGGAAIALLQALMFLALGCVTLGLPGSPLDIVMSVFLMAVLAIALTGLGFFLAWRMESTQGFHAIMSVFLFPMWLLSGALFPDDPESWITLISRFNPLTYGVAGLRHYLHFGDESMVNVLPSLPVCWAVSLAFATLMVVLSWRIAATRTTGDLL</sequence>
<keyword evidence="2 5" id="KW-0812">Transmembrane</keyword>
<feature type="transmembrane region" description="Helical" evidence="5">
    <location>
        <begin position="170"/>
        <end position="190"/>
    </location>
</feature>
<dbReference type="InterPro" id="IPR047817">
    <property type="entry name" value="ABC2_TM_bact-type"/>
</dbReference>
<accession>A0A5B9QDK1</accession>
<keyword evidence="5" id="KW-0813">Transport</keyword>
<dbReference type="InterPro" id="IPR051328">
    <property type="entry name" value="T7SS_ABC-Transporter"/>
</dbReference>
<comment type="subcellular location">
    <subcellularLocation>
        <location evidence="5">Cell membrane</location>
        <topology evidence="5">Multi-pass membrane protein</topology>
    </subcellularLocation>
    <subcellularLocation>
        <location evidence="1">Membrane</location>
        <topology evidence="1">Multi-pass membrane protein</topology>
    </subcellularLocation>
</comment>
<evidence type="ECO:0000313" key="8">
    <source>
        <dbReference type="Proteomes" id="UP000323917"/>
    </source>
</evidence>
<dbReference type="EMBL" id="CP042913">
    <property type="protein sequence ID" value="QEG36974.1"/>
    <property type="molecule type" value="Genomic_DNA"/>
</dbReference>
<dbReference type="OrthoDB" id="9788252at2"/>
<keyword evidence="8" id="KW-1185">Reference proteome</keyword>
<protein>
    <recommendedName>
        <fullName evidence="5">Transport permease protein</fullName>
    </recommendedName>
</protein>
<reference evidence="7 8" key="1">
    <citation type="submission" date="2019-08" db="EMBL/GenBank/DDBJ databases">
        <title>Deep-cultivation of Planctomycetes and their phenomic and genomic characterization uncovers novel biology.</title>
        <authorList>
            <person name="Wiegand S."/>
            <person name="Jogler M."/>
            <person name="Boedeker C."/>
            <person name="Pinto D."/>
            <person name="Vollmers J."/>
            <person name="Rivas-Marin E."/>
            <person name="Kohn T."/>
            <person name="Peeters S.H."/>
            <person name="Heuer A."/>
            <person name="Rast P."/>
            <person name="Oberbeckmann S."/>
            <person name="Bunk B."/>
            <person name="Jeske O."/>
            <person name="Meyerdierks A."/>
            <person name="Storesund J.E."/>
            <person name="Kallscheuer N."/>
            <person name="Luecker S."/>
            <person name="Lage O.M."/>
            <person name="Pohl T."/>
            <person name="Merkel B.J."/>
            <person name="Hornburger P."/>
            <person name="Mueller R.-W."/>
            <person name="Bruemmer F."/>
            <person name="Labrenz M."/>
            <person name="Spormann A.M."/>
            <person name="Op den Camp H."/>
            <person name="Overmann J."/>
            <person name="Amann R."/>
            <person name="Jetten M.S.M."/>
            <person name="Mascher T."/>
            <person name="Medema M.H."/>
            <person name="Devos D.P."/>
            <person name="Kaster A.-K."/>
            <person name="Ovreas L."/>
            <person name="Rohde M."/>
            <person name="Galperin M.Y."/>
            <person name="Jogler C."/>
        </authorList>
    </citation>
    <scope>NUCLEOTIDE SEQUENCE [LARGE SCALE GENOMIC DNA]</scope>
    <source>
        <strain evidence="7 8">Pr1d</strain>
    </source>
</reference>
<dbReference type="Pfam" id="PF01061">
    <property type="entry name" value="ABC2_membrane"/>
    <property type="match status" value="1"/>
</dbReference>
<feature type="domain" description="ABC transmembrane type-2" evidence="6">
    <location>
        <begin position="28"/>
        <end position="253"/>
    </location>
</feature>
<dbReference type="InterPro" id="IPR000412">
    <property type="entry name" value="ABC_2_transport"/>
</dbReference>
<keyword evidence="5" id="KW-1003">Cell membrane</keyword>
<feature type="transmembrane region" description="Helical" evidence="5">
    <location>
        <begin position="140"/>
        <end position="163"/>
    </location>
</feature>
<proteinExistence type="inferred from homology"/>
<evidence type="ECO:0000313" key="7">
    <source>
        <dbReference type="EMBL" id="QEG36974.1"/>
    </source>
</evidence>
<dbReference type="PANTHER" id="PTHR43077">
    <property type="entry name" value="TRANSPORT PERMEASE YVFS-RELATED"/>
    <property type="match status" value="1"/>
</dbReference>
<dbReference type="PANTHER" id="PTHR43077:SF10">
    <property type="entry name" value="TRANSPORT PERMEASE PROTEIN"/>
    <property type="match status" value="1"/>
</dbReference>
<keyword evidence="4 5" id="KW-0472">Membrane</keyword>
<dbReference type="Proteomes" id="UP000323917">
    <property type="component" value="Chromosome"/>
</dbReference>
<gene>
    <name evidence="7" type="primary">ybhR</name>
    <name evidence="7" type="ORF">Pr1d_43140</name>
</gene>
<name>A0A5B9QDK1_9BACT</name>
<dbReference type="GO" id="GO:0043190">
    <property type="term" value="C:ATP-binding cassette (ABC) transporter complex"/>
    <property type="evidence" value="ECO:0007669"/>
    <property type="project" value="InterPro"/>
</dbReference>
<evidence type="ECO:0000256" key="5">
    <source>
        <dbReference type="RuleBase" id="RU361157"/>
    </source>
</evidence>
<feature type="transmembrane region" description="Helical" evidence="5">
    <location>
        <begin position="109"/>
        <end position="134"/>
    </location>
</feature>
<dbReference type="InterPro" id="IPR013525">
    <property type="entry name" value="ABC2_TM"/>
</dbReference>
<feature type="transmembrane region" description="Helical" evidence="5">
    <location>
        <begin position="228"/>
        <end position="249"/>
    </location>
</feature>
<dbReference type="KEGG" id="bgok:Pr1d_43140"/>
<evidence type="ECO:0000256" key="4">
    <source>
        <dbReference type="ARBA" id="ARBA00023136"/>
    </source>
</evidence>
<evidence type="ECO:0000259" key="6">
    <source>
        <dbReference type="PROSITE" id="PS51012"/>
    </source>
</evidence>
<comment type="similarity">
    <text evidence="5">Belongs to the ABC-2 integral membrane protein family.</text>
</comment>